<sequence>MISKKLVFGGDISIQTKDSKTDNHGHGHGVQAMRMFDRLVGFRQDSRLDTLNATLMIAGANFMVETGRFPPRPSISLNKFNPSLPSGFCHGEYLPYEA</sequence>
<comment type="caution">
    <text evidence="1">The sequence shown here is derived from an EMBL/GenBank/DDBJ whole genome shotgun (WGS) entry which is preliminary data.</text>
</comment>
<dbReference type="EMBL" id="AFRT01002118">
    <property type="protein sequence ID" value="ELU38600.1"/>
    <property type="molecule type" value="Genomic_DNA"/>
</dbReference>
<protein>
    <submittedName>
        <fullName evidence="1">Uncharacterized protein</fullName>
    </submittedName>
</protein>
<accession>L8WKY9</accession>
<name>L8WKY9_THACA</name>
<dbReference type="HOGENOM" id="CLU_2335084_0_0_1"/>
<gene>
    <name evidence="1" type="ORF">AG1IA_07368</name>
</gene>
<evidence type="ECO:0000313" key="2">
    <source>
        <dbReference type="Proteomes" id="UP000011668"/>
    </source>
</evidence>
<dbReference type="AlphaFoldDB" id="L8WKY9"/>
<reference evidence="1 2" key="1">
    <citation type="journal article" date="2013" name="Nat. Commun.">
        <title>The evolution and pathogenic mechanisms of the rice sheath blight pathogen.</title>
        <authorList>
            <person name="Zheng A."/>
            <person name="Lin R."/>
            <person name="Xu L."/>
            <person name="Qin P."/>
            <person name="Tang C."/>
            <person name="Ai P."/>
            <person name="Zhang D."/>
            <person name="Liu Y."/>
            <person name="Sun Z."/>
            <person name="Feng H."/>
            <person name="Wang Y."/>
            <person name="Chen Y."/>
            <person name="Liang X."/>
            <person name="Fu R."/>
            <person name="Li Q."/>
            <person name="Zhang J."/>
            <person name="Yu X."/>
            <person name="Xie Z."/>
            <person name="Ding L."/>
            <person name="Guan P."/>
            <person name="Tang J."/>
            <person name="Liang Y."/>
            <person name="Wang S."/>
            <person name="Deng Q."/>
            <person name="Li S."/>
            <person name="Zhu J."/>
            <person name="Wang L."/>
            <person name="Liu H."/>
            <person name="Li P."/>
        </authorList>
    </citation>
    <scope>NUCLEOTIDE SEQUENCE [LARGE SCALE GENOMIC DNA]</scope>
    <source>
        <strain evidence="2">AG-1 IA</strain>
    </source>
</reference>
<evidence type="ECO:0000313" key="1">
    <source>
        <dbReference type="EMBL" id="ELU38600.1"/>
    </source>
</evidence>
<organism evidence="1 2">
    <name type="scientific">Thanatephorus cucumeris (strain AG1-IA)</name>
    <name type="common">Rice sheath blight fungus</name>
    <name type="synonym">Rhizoctonia solani</name>
    <dbReference type="NCBI Taxonomy" id="983506"/>
    <lineage>
        <taxon>Eukaryota</taxon>
        <taxon>Fungi</taxon>
        <taxon>Dikarya</taxon>
        <taxon>Basidiomycota</taxon>
        <taxon>Agaricomycotina</taxon>
        <taxon>Agaricomycetes</taxon>
        <taxon>Cantharellales</taxon>
        <taxon>Ceratobasidiaceae</taxon>
        <taxon>Rhizoctonia</taxon>
        <taxon>Rhizoctonia solani AG-1</taxon>
    </lineage>
</organism>
<proteinExistence type="predicted"/>
<keyword evidence="2" id="KW-1185">Reference proteome</keyword>
<dbReference type="Proteomes" id="UP000011668">
    <property type="component" value="Unassembled WGS sequence"/>
</dbReference>